<accession>A0A9J6EWB4</accession>
<feature type="domain" description="Ig-like" evidence="2">
    <location>
        <begin position="17"/>
        <end position="112"/>
    </location>
</feature>
<sequence length="273" mass="30161">MNYMVVFRAGCLLPPVPRARILEAPELFINSGSSINVSCAIEHSPEPPVFVFWYHNDRVINYDETKGGPGHISGAKRPPDAYVSSLFIRNARPQDSGNYTCGPSNADSTSVVVHVLNGRIRALVLKCRLPSVSVVAQLRRDVAWREKSRHAARLLAIAGPASSLGGVEAGALFPVHDARRRLQAHLFLTVLRDQTRHVSTKLRHCPSKLTDPQERARPMPQKLLLPEEEKLLGEERKDLSSHSPQYRPQGTPAAIGSYGLTSVSPKAEQPRNY</sequence>
<feature type="compositionally biased region" description="Basic and acidic residues" evidence="1">
    <location>
        <begin position="225"/>
        <end position="240"/>
    </location>
</feature>
<comment type="caution">
    <text evidence="3">The sequence shown here is derived from an EMBL/GenBank/DDBJ whole genome shotgun (WGS) entry which is preliminary data.</text>
</comment>
<keyword evidence="4" id="KW-1185">Reference proteome</keyword>
<evidence type="ECO:0000313" key="4">
    <source>
        <dbReference type="Proteomes" id="UP000821866"/>
    </source>
</evidence>
<gene>
    <name evidence="3" type="ORF">HPB51_001691</name>
</gene>
<organism evidence="3 4">
    <name type="scientific">Rhipicephalus microplus</name>
    <name type="common">Cattle tick</name>
    <name type="synonym">Boophilus microplus</name>
    <dbReference type="NCBI Taxonomy" id="6941"/>
    <lineage>
        <taxon>Eukaryota</taxon>
        <taxon>Metazoa</taxon>
        <taxon>Ecdysozoa</taxon>
        <taxon>Arthropoda</taxon>
        <taxon>Chelicerata</taxon>
        <taxon>Arachnida</taxon>
        <taxon>Acari</taxon>
        <taxon>Parasitiformes</taxon>
        <taxon>Ixodida</taxon>
        <taxon>Ixodoidea</taxon>
        <taxon>Ixodidae</taxon>
        <taxon>Rhipicephalinae</taxon>
        <taxon>Rhipicephalus</taxon>
        <taxon>Boophilus</taxon>
    </lineage>
</organism>
<dbReference type="GO" id="GO:0032589">
    <property type="term" value="C:neuron projection membrane"/>
    <property type="evidence" value="ECO:0007669"/>
    <property type="project" value="TreeGrafter"/>
</dbReference>
<dbReference type="PROSITE" id="PS50835">
    <property type="entry name" value="IG_LIKE"/>
    <property type="match status" value="1"/>
</dbReference>
<name>A0A9J6EWB4_RHIMP</name>
<dbReference type="EMBL" id="JABSTU010000001">
    <property type="protein sequence ID" value="KAH8038516.1"/>
    <property type="molecule type" value="Genomic_DNA"/>
</dbReference>
<dbReference type="SUPFAM" id="SSF48726">
    <property type="entry name" value="Immunoglobulin"/>
    <property type="match status" value="1"/>
</dbReference>
<dbReference type="VEuPathDB" id="VectorBase:LOC119164650"/>
<reference evidence="3" key="1">
    <citation type="journal article" date="2020" name="Cell">
        <title>Large-Scale Comparative Analyses of Tick Genomes Elucidate Their Genetic Diversity and Vector Capacities.</title>
        <authorList>
            <consortium name="Tick Genome and Microbiome Consortium (TIGMIC)"/>
            <person name="Jia N."/>
            <person name="Wang J."/>
            <person name="Shi W."/>
            <person name="Du L."/>
            <person name="Sun Y."/>
            <person name="Zhan W."/>
            <person name="Jiang J.F."/>
            <person name="Wang Q."/>
            <person name="Zhang B."/>
            <person name="Ji P."/>
            <person name="Bell-Sakyi L."/>
            <person name="Cui X.M."/>
            <person name="Yuan T.T."/>
            <person name="Jiang B.G."/>
            <person name="Yang W.F."/>
            <person name="Lam T.T."/>
            <person name="Chang Q.C."/>
            <person name="Ding S.J."/>
            <person name="Wang X.J."/>
            <person name="Zhu J.G."/>
            <person name="Ruan X.D."/>
            <person name="Zhao L."/>
            <person name="Wei J.T."/>
            <person name="Ye R.Z."/>
            <person name="Que T.C."/>
            <person name="Du C.H."/>
            <person name="Zhou Y.H."/>
            <person name="Cheng J.X."/>
            <person name="Dai P.F."/>
            <person name="Guo W.B."/>
            <person name="Han X.H."/>
            <person name="Huang E.J."/>
            <person name="Li L.F."/>
            <person name="Wei W."/>
            <person name="Gao Y.C."/>
            <person name="Liu J.Z."/>
            <person name="Shao H.Z."/>
            <person name="Wang X."/>
            <person name="Wang C.C."/>
            <person name="Yang T.C."/>
            <person name="Huo Q.B."/>
            <person name="Li W."/>
            <person name="Chen H.Y."/>
            <person name="Chen S.E."/>
            <person name="Zhou L.G."/>
            <person name="Ni X.B."/>
            <person name="Tian J.H."/>
            <person name="Sheng Y."/>
            <person name="Liu T."/>
            <person name="Pan Y.S."/>
            <person name="Xia L.Y."/>
            <person name="Li J."/>
            <person name="Zhao F."/>
            <person name="Cao W.C."/>
        </authorList>
    </citation>
    <scope>NUCLEOTIDE SEQUENCE</scope>
    <source>
        <strain evidence="3">Rmic-2018</strain>
    </source>
</reference>
<dbReference type="Pfam" id="PF13927">
    <property type="entry name" value="Ig_3"/>
    <property type="match status" value="1"/>
</dbReference>
<dbReference type="Proteomes" id="UP000821866">
    <property type="component" value="Chromosome 1"/>
</dbReference>
<dbReference type="SMART" id="SM00409">
    <property type="entry name" value="IG"/>
    <property type="match status" value="1"/>
</dbReference>
<dbReference type="InterPro" id="IPR003598">
    <property type="entry name" value="Ig_sub2"/>
</dbReference>
<reference evidence="3" key="2">
    <citation type="submission" date="2021-09" db="EMBL/GenBank/DDBJ databases">
        <authorList>
            <person name="Jia N."/>
            <person name="Wang J."/>
            <person name="Shi W."/>
            <person name="Du L."/>
            <person name="Sun Y."/>
            <person name="Zhan W."/>
            <person name="Jiang J."/>
            <person name="Wang Q."/>
            <person name="Zhang B."/>
            <person name="Ji P."/>
            <person name="Sakyi L.B."/>
            <person name="Cui X."/>
            <person name="Yuan T."/>
            <person name="Jiang B."/>
            <person name="Yang W."/>
            <person name="Lam T.T.-Y."/>
            <person name="Chang Q."/>
            <person name="Ding S."/>
            <person name="Wang X."/>
            <person name="Zhu J."/>
            <person name="Ruan X."/>
            <person name="Zhao L."/>
            <person name="Wei J."/>
            <person name="Que T."/>
            <person name="Du C."/>
            <person name="Cheng J."/>
            <person name="Dai P."/>
            <person name="Han X."/>
            <person name="Huang E."/>
            <person name="Gao Y."/>
            <person name="Liu J."/>
            <person name="Shao H."/>
            <person name="Ye R."/>
            <person name="Li L."/>
            <person name="Wei W."/>
            <person name="Wang X."/>
            <person name="Wang C."/>
            <person name="Huo Q."/>
            <person name="Li W."/>
            <person name="Guo W."/>
            <person name="Chen H."/>
            <person name="Chen S."/>
            <person name="Zhou L."/>
            <person name="Zhou L."/>
            <person name="Ni X."/>
            <person name="Tian J."/>
            <person name="Zhou Y."/>
            <person name="Sheng Y."/>
            <person name="Liu T."/>
            <person name="Pan Y."/>
            <person name="Xia L."/>
            <person name="Li J."/>
            <person name="Zhao F."/>
            <person name="Cao W."/>
        </authorList>
    </citation>
    <scope>NUCLEOTIDE SEQUENCE</scope>
    <source>
        <strain evidence="3">Rmic-2018</strain>
        <tissue evidence="3">Larvae</tissue>
    </source>
</reference>
<dbReference type="GO" id="GO:0050808">
    <property type="term" value="P:synapse organization"/>
    <property type="evidence" value="ECO:0007669"/>
    <property type="project" value="TreeGrafter"/>
</dbReference>
<proteinExistence type="predicted"/>
<dbReference type="CDD" id="cd00096">
    <property type="entry name" value="Ig"/>
    <property type="match status" value="1"/>
</dbReference>
<evidence type="ECO:0000313" key="3">
    <source>
        <dbReference type="EMBL" id="KAH8038516.1"/>
    </source>
</evidence>
<dbReference type="PANTHER" id="PTHR23279:SF46">
    <property type="entry name" value="DEFECTIVE PROBOSCIS EXTENSION RESPONSE 10, ISOFORM A-RELATED"/>
    <property type="match status" value="1"/>
</dbReference>
<dbReference type="InterPro" id="IPR003599">
    <property type="entry name" value="Ig_sub"/>
</dbReference>
<dbReference type="AlphaFoldDB" id="A0A9J6EWB4"/>
<evidence type="ECO:0000259" key="2">
    <source>
        <dbReference type="PROSITE" id="PS50835"/>
    </source>
</evidence>
<dbReference type="InterPro" id="IPR007110">
    <property type="entry name" value="Ig-like_dom"/>
</dbReference>
<dbReference type="InterPro" id="IPR037448">
    <property type="entry name" value="Zig-8"/>
</dbReference>
<dbReference type="Gene3D" id="2.60.40.10">
    <property type="entry name" value="Immunoglobulins"/>
    <property type="match status" value="1"/>
</dbReference>
<dbReference type="SMART" id="SM00408">
    <property type="entry name" value="IGc2"/>
    <property type="match status" value="1"/>
</dbReference>
<dbReference type="InterPro" id="IPR013783">
    <property type="entry name" value="Ig-like_fold"/>
</dbReference>
<feature type="region of interest" description="Disordered" evidence="1">
    <location>
        <begin position="199"/>
        <end position="273"/>
    </location>
</feature>
<dbReference type="InterPro" id="IPR036179">
    <property type="entry name" value="Ig-like_dom_sf"/>
</dbReference>
<evidence type="ECO:0000256" key="1">
    <source>
        <dbReference type="SAM" id="MobiDB-lite"/>
    </source>
</evidence>
<dbReference type="PANTHER" id="PTHR23279">
    <property type="entry name" value="DEFECTIVE PROBOSCIS EXTENSION RESPONSE DPR -RELATED"/>
    <property type="match status" value="1"/>
</dbReference>
<dbReference type="FunFam" id="2.60.40.10:FF:000533">
    <property type="entry name" value="Uncharacterized protein, isoform A"/>
    <property type="match status" value="1"/>
</dbReference>
<protein>
    <recommendedName>
        <fullName evidence="2">Ig-like domain-containing protein</fullName>
    </recommendedName>
</protein>